<sequence>MNRFQILLFVLLFLFSAFKSDKPAYLLYTKEGKTVKYSKMLKELEDADVVLFGELHNSPISHWLELEVTKDLYALKENNLILAAEMFETDNQIILSEYVDSLISTSRFEDEAKLWPNYKTDYKPLVEFARKNKLQFVASNVPRRYASLVNSKGFEGFEELTDEAKAFLPPLPIKYDPELNCYKSMMEMEGMGAHVTPNFPKAQAIKDATMAHSILQFWKPGKQLIHYHGAYHSENFESIYWYLKQVNPNLNIVTIHSVSQADNTKLTEKNTGKADYTICVDEDMTSTR</sequence>
<evidence type="ECO:0000313" key="3">
    <source>
        <dbReference type="Proteomes" id="UP000428260"/>
    </source>
</evidence>
<dbReference type="InterPro" id="IPR007314">
    <property type="entry name" value="Cofac_haem-bd_dom"/>
</dbReference>
<proteinExistence type="predicted"/>
<evidence type="ECO:0000259" key="1">
    <source>
        <dbReference type="Pfam" id="PF04187"/>
    </source>
</evidence>
<accession>A0A6I6JSG4</accession>
<gene>
    <name evidence="2" type="ORF">GM418_17385</name>
</gene>
<dbReference type="Pfam" id="PF04187">
    <property type="entry name" value="Cofac_haem_bdg"/>
    <property type="match status" value="1"/>
</dbReference>
<dbReference type="AlphaFoldDB" id="A0A6I6JSG4"/>
<organism evidence="2 3">
    <name type="scientific">Maribellus comscasis</name>
    <dbReference type="NCBI Taxonomy" id="2681766"/>
    <lineage>
        <taxon>Bacteria</taxon>
        <taxon>Pseudomonadati</taxon>
        <taxon>Bacteroidota</taxon>
        <taxon>Bacteroidia</taxon>
        <taxon>Marinilabiliales</taxon>
        <taxon>Prolixibacteraceae</taxon>
        <taxon>Maribellus</taxon>
    </lineage>
</organism>
<dbReference type="RefSeq" id="WP_158868525.1">
    <property type="nucleotide sequence ID" value="NZ_CP046401.1"/>
</dbReference>
<dbReference type="Proteomes" id="UP000428260">
    <property type="component" value="Chromosome"/>
</dbReference>
<feature type="domain" description="Haem-binding uptake Tiki superfamily ChaN" evidence="1">
    <location>
        <begin position="40"/>
        <end position="243"/>
    </location>
</feature>
<dbReference type="Gene3D" id="3.40.50.11550">
    <property type="match status" value="1"/>
</dbReference>
<dbReference type="EMBL" id="CP046401">
    <property type="protein sequence ID" value="QGY45381.1"/>
    <property type="molecule type" value="Genomic_DNA"/>
</dbReference>
<dbReference type="KEGG" id="mcos:GM418_17385"/>
<dbReference type="CDD" id="cd14727">
    <property type="entry name" value="ChanN-like"/>
    <property type="match status" value="1"/>
</dbReference>
<dbReference type="SUPFAM" id="SSF159501">
    <property type="entry name" value="EreA/ChaN-like"/>
    <property type="match status" value="1"/>
</dbReference>
<protein>
    <submittedName>
        <fullName evidence="2">Iron-regulated protein</fullName>
    </submittedName>
</protein>
<name>A0A6I6JSG4_9BACT</name>
<keyword evidence="3" id="KW-1185">Reference proteome</keyword>
<evidence type="ECO:0000313" key="2">
    <source>
        <dbReference type="EMBL" id="QGY45381.1"/>
    </source>
</evidence>
<reference evidence="2 3" key="1">
    <citation type="submission" date="2019-11" db="EMBL/GenBank/DDBJ databases">
        <authorList>
            <person name="Zheng R.K."/>
            <person name="Sun C.M."/>
        </authorList>
    </citation>
    <scope>NUCLEOTIDE SEQUENCE [LARGE SCALE GENOMIC DNA]</scope>
    <source>
        <strain evidence="2 3">WC007</strain>
    </source>
</reference>